<accession>A0AAP0HFN1</accession>
<dbReference type="AlphaFoldDB" id="A0AAP0HFN1"/>
<proteinExistence type="predicted"/>
<keyword evidence="2" id="KW-1185">Reference proteome</keyword>
<sequence length="163" mass="19279">MKLRYKLLQCLHMLKFAQYAYAMANRVACFSKLAEVCEICEDYSHSTYACPYYPKYGRHHYSSCASPQPDFFGLMPSPQIPQHEESYIPDMMNDLIFGELSFQQQCHEENQQLQQNTSLEDMMKQLIDGQQRLHEELHQFQHVNPGLQNLESQLIQINTYYRI</sequence>
<organism evidence="1 2">
    <name type="scientific">Stephania cephalantha</name>
    <dbReference type="NCBI Taxonomy" id="152367"/>
    <lineage>
        <taxon>Eukaryota</taxon>
        <taxon>Viridiplantae</taxon>
        <taxon>Streptophyta</taxon>
        <taxon>Embryophyta</taxon>
        <taxon>Tracheophyta</taxon>
        <taxon>Spermatophyta</taxon>
        <taxon>Magnoliopsida</taxon>
        <taxon>Ranunculales</taxon>
        <taxon>Menispermaceae</taxon>
        <taxon>Menispermoideae</taxon>
        <taxon>Cissampelideae</taxon>
        <taxon>Stephania</taxon>
    </lineage>
</organism>
<gene>
    <name evidence="1" type="ORF">Scep_029493</name>
</gene>
<evidence type="ECO:0000313" key="1">
    <source>
        <dbReference type="EMBL" id="KAK9083022.1"/>
    </source>
</evidence>
<evidence type="ECO:0000313" key="2">
    <source>
        <dbReference type="Proteomes" id="UP001419268"/>
    </source>
</evidence>
<protein>
    <submittedName>
        <fullName evidence="1">Uncharacterized protein</fullName>
    </submittedName>
</protein>
<comment type="caution">
    <text evidence="1">The sequence shown here is derived from an EMBL/GenBank/DDBJ whole genome shotgun (WGS) entry which is preliminary data.</text>
</comment>
<name>A0AAP0HFN1_9MAGN</name>
<reference evidence="1 2" key="1">
    <citation type="submission" date="2024-01" db="EMBL/GenBank/DDBJ databases">
        <title>Genome assemblies of Stephania.</title>
        <authorList>
            <person name="Yang L."/>
        </authorList>
    </citation>
    <scope>NUCLEOTIDE SEQUENCE [LARGE SCALE GENOMIC DNA]</scope>
    <source>
        <strain evidence="1">JXDWG</strain>
        <tissue evidence="1">Leaf</tissue>
    </source>
</reference>
<dbReference type="Proteomes" id="UP001419268">
    <property type="component" value="Unassembled WGS sequence"/>
</dbReference>
<dbReference type="EMBL" id="JBBNAG010000013">
    <property type="protein sequence ID" value="KAK9083022.1"/>
    <property type="molecule type" value="Genomic_DNA"/>
</dbReference>